<dbReference type="AlphaFoldDB" id="A0A0E9P7G0"/>
<reference evidence="1" key="1">
    <citation type="submission" date="2014-11" db="EMBL/GenBank/DDBJ databases">
        <authorList>
            <person name="Amaro Gonzalez C."/>
        </authorList>
    </citation>
    <scope>NUCLEOTIDE SEQUENCE</scope>
</reference>
<accession>A0A0E9P7G0</accession>
<sequence>MGNGKGRYRGGQLSRYCWKGAHVSQKDWMFSLSIAVSFS</sequence>
<proteinExistence type="predicted"/>
<dbReference type="EMBL" id="GBXM01107986">
    <property type="protein sequence ID" value="JAH00591.1"/>
    <property type="molecule type" value="Transcribed_RNA"/>
</dbReference>
<reference evidence="1" key="2">
    <citation type="journal article" date="2015" name="Fish Shellfish Immunol.">
        <title>Early steps in the European eel (Anguilla anguilla)-Vibrio vulnificus interaction in the gills: Role of the RtxA13 toxin.</title>
        <authorList>
            <person name="Callol A."/>
            <person name="Pajuelo D."/>
            <person name="Ebbesson L."/>
            <person name="Teles M."/>
            <person name="MacKenzie S."/>
            <person name="Amaro C."/>
        </authorList>
    </citation>
    <scope>NUCLEOTIDE SEQUENCE</scope>
</reference>
<protein>
    <submittedName>
        <fullName evidence="1">Uncharacterized protein</fullName>
    </submittedName>
</protein>
<organism evidence="1">
    <name type="scientific">Anguilla anguilla</name>
    <name type="common">European freshwater eel</name>
    <name type="synonym">Muraena anguilla</name>
    <dbReference type="NCBI Taxonomy" id="7936"/>
    <lineage>
        <taxon>Eukaryota</taxon>
        <taxon>Metazoa</taxon>
        <taxon>Chordata</taxon>
        <taxon>Craniata</taxon>
        <taxon>Vertebrata</taxon>
        <taxon>Euteleostomi</taxon>
        <taxon>Actinopterygii</taxon>
        <taxon>Neopterygii</taxon>
        <taxon>Teleostei</taxon>
        <taxon>Anguilliformes</taxon>
        <taxon>Anguillidae</taxon>
        <taxon>Anguilla</taxon>
    </lineage>
</organism>
<evidence type="ECO:0000313" key="1">
    <source>
        <dbReference type="EMBL" id="JAH00591.1"/>
    </source>
</evidence>
<name>A0A0E9P7G0_ANGAN</name>